<dbReference type="GO" id="GO:0045892">
    <property type="term" value="P:negative regulation of DNA-templated transcription"/>
    <property type="evidence" value="ECO:0007669"/>
    <property type="project" value="TreeGrafter"/>
</dbReference>
<dbReference type="SUPFAM" id="SSF55781">
    <property type="entry name" value="GAF domain-like"/>
    <property type="match status" value="1"/>
</dbReference>
<reference evidence="6 7" key="1">
    <citation type="submission" date="2020-04" db="EMBL/GenBank/DDBJ databases">
        <title>Usitatibacter rugosus gen. nov., sp. nov. and Usitatibacter palustris sp. nov., novel members of Usitatibacteraceae fam. nov. within the order Nitrosomonadales isolated from soil.</title>
        <authorList>
            <person name="Huber K.J."/>
            <person name="Neumann-Schaal M."/>
            <person name="Geppert A."/>
            <person name="Luckner M."/>
            <person name="Wanner G."/>
            <person name="Overmann J."/>
        </authorList>
    </citation>
    <scope>NUCLEOTIDE SEQUENCE [LARGE SCALE GENOMIC DNA]</scope>
    <source>
        <strain evidence="6 7">0125_3</strain>
    </source>
</reference>
<evidence type="ECO:0000259" key="5">
    <source>
        <dbReference type="PROSITE" id="PS51078"/>
    </source>
</evidence>
<protein>
    <submittedName>
        <fullName evidence="6">Pca regulon regulatory protein</fullName>
    </submittedName>
</protein>
<dbReference type="PROSITE" id="PS51078">
    <property type="entry name" value="ICLR_ED"/>
    <property type="match status" value="1"/>
</dbReference>
<keyword evidence="1" id="KW-0805">Transcription regulation</keyword>
<dbReference type="PANTHER" id="PTHR30136:SF34">
    <property type="entry name" value="TRANSCRIPTIONAL REGULATOR"/>
    <property type="match status" value="1"/>
</dbReference>
<evidence type="ECO:0000259" key="4">
    <source>
        <dbReference type="PROSITE" id="PS51077"/>
    </source>
</evidence>
<dbReference type="InterPro" id="IPR036390">
    <property type="entry name" value="WH_DNA-bd_sf"/>
</dbReference>
<dbReference type="GO" id="GO:0003700">
    <property type="term" value="F:DNA-binding transcription factor activity"/>
    <property type="evidence" value="ECO:0007669"/>
    <property type="project" value="TreeGrafter"/>
</dbReference>
<organism evidence="6 7">
    <name type="scientific">Usitatibacter rugosus</name>
    <dbReference type="NCBI Taxonomy" id="2732067"/>
    <lineage>
        <taxon>Bacteria</taxon>
        <taxon>Pseudomonadati</taxon>
        <taxon>Pseudomonadota</taxon>
        <taxon>Betaproteobacteria</taxon>
        <taxon>Nitrosomonadales</taxon>
        <taxon>Usitatibacteraceae</taxon>
        <taxon>Usitatibacter</taxon>
    </lineage>
</organism>
<feature type="domain" description="HTH iclR-type" evidence="4">
    <location>
        <begin position="1"/>
        <end position="60"/>
    </location>
</feature>
<dbReference type="PANTHER" id="PTHR30136">
    <property type="entry name" value="HELIX-TURN-HELIX TRANSCRIPTIONAL REGULATOR, ICLR FAMILY"/>
    <property type="match status" value="1"/>
</dbReference>
<accession>A0A6M4GXT3</accession>
<dbReference type="KEGG" id="uru:DSM104443_03173"/>
<dbReference type="Pfam" id="PF09339">
    <property type="entry name" value="HTH_IclR"/>
    <property type="match status" value="1"/>
</dbReference>
<dbReference type="PROSITE" id="PS51077">
    <property type="entry name" value="HTH_ICLR"/>
    <property type="match status" value="1"/>
</dbReference>
<name>A0A6M4GXT3_9PROT</name>
<proteinExistence type="predicted"/>
<dbReference type="InterPro" id="IPR029016">
    <property type="entry name" value="GAF-like_dom_sf"/>
</dbReference>
<evidence type="ECO:0000313" key="7">
    <source>
        <dbReference type="Proteomes" id="UP000501534"/>
    </source>
</evidence>
<evidence type="ECO:0000256" key="2">
    <source>
        <dbReference type="ARBA" id="ARBA00023125"/>
    </source>
</evidence>
<evidence type="ECO:0000256" key="1">
    <source>
        <dbReference type="ARBA" id="ARBA00023015"/>
    </source>
</evidence>
<dbReference type="InterPro" id="IPR050707">
    <property type="entry name" value="HTH_MetabolicPath_Reg"/>
</dbReference>
<dbReference type="Gene3D" id="1.10.10.10">
    <property type="entry name" value="Winged helix-like DNA-binding domain superfamily/Winged helix DNA-binding domain"/>
    <property type="match status" value="1"/>
</dbReference>
<evidence type="ECO:0000313" key="6">
    <source>
        <dbReference type="EMBL" id="QJR12090.1"/>
    </source>
</evidence>
<dbReference type="Gene3D" id="3.30.450.40">
    <property type="match status" value="1"/>
</dbReference>
<dbReference type="Pfam" id="PF01614">
    <property type="entry name" value="IclR_C"/>
    <property type="match status" value="1"/>
</dbReference>
<sequence length="244" mass="26799">MEKGLRVLGAFSAGQQFMTLREIAEACEIDKSAAQRFTHTLSQLGYLEKCGDTKRFSLGKKVLELSFNYLRANTLVEAASPVLLDLQRTCGERVNLSLFDDTSIIYAVRQLSKREYYFSSLIGRRMPVYCSSGGRVMLGLLDDEHVDAILDRCDLKPVTPKTIFERPKVKAKIAEARTKGYALTVEETVMGELVVAGAITAADGRPAGAVHIAGSLGNWTPLQFEKKFGPLASQTAHALSRKHG</sequence>
<dbReference type="AlphaFoldDB" id="A0A6M4GXT3"/>
<dbReference type="SMART" id="SM00346">
    <property type="entry name" value="HTH_ICLR"/>
    <property type="match status" value="1"/>
</dbReference>
<dbReference type="EMBL" id="CP053069">
    <property type="protein sequence ID" value="QJR12090.1"/>
    <property type="molecule type" value="Genomic_DNA"/>
</dbReference>
<dbReference type="InterPro" id="IPR014757">
    <property type="entry name" value="Tscrpt_reg_IclR_C"/>
</dbReference>
<keyword evidence="3" id="KW-0804">Transcription</keyword>
<gene>
    <name evidence="6" type="primary">pcaR_2</name>
    <name evidence="6" type="ORF">DSM104443_03173</name>
</gene>
<evidence type="ECO:0000256" key="3">
    <source>
        <dbReference type="ARBA" id="ARBA00023163"/>
    </source>
</evidence>
<dbReference type="GO" id="GO:0003677">
    <property type="term" value="F:DNA binding"/>
    <property type="evidence" value="ECO:0007669"/>
    <property type="project" value="UniProtKB-KW"/>
</dbReference>
<dbReference type="InterPro" id="IPR005471">
    <property type="entry name" value="Tscrpt_reg_IclR_N"/>
</dbReference>
<keyword evidence="7" id="KW-1185">Reference proteome</keyword>
<keyword evidence="2" id="KW-0238">DNA-binding</keyword>
<dbReference type="InterPro" id="IPR036388">
    <property type="entry name" value="WH-like_DNA-bd_sf"/>
</dbReference>
<dbReference type="SUPFAM" id="SSF46785">
    <property type="entry name" value="Winged helix' DNA-binding domain"/>
    <property type="match status" value="1"/>
</dbReference>
<feature type="domain" description="IclR-ED" evidence="5">
    <location>
        <begin position="61"/>
        <end position="244"/>
    </location>
</feature>
<dbReference type="Proteomes" id="UP000501534">
    <property type="component" value="Chromosome"/>
</dbReference>